<feature type="transmembrane region" description="Helical" evidence="11">
    <location>
        <begin position="320"/>
        <end position="341"/>
    </location>
</feature>
<sequence length="350" mass="38731">MLGLGAQLVGHGFFNLPARYFQLRLIRDCKETFMPTAAEPLPTDGAPTEAQLETQLGGGKYIFGFHPHGIVPMTCGWVHMTPQWQQLFPGVQPVPLVSSIMHTIPLMRDVLQWCGVCEVTKTGFLQSLERARAVLLVPGGQQEMLFSNSGSTCIKLYSAHCGFLRIALQTRSDLVPVFAFGETQILDNLNFPITWQRWFVKKMRINVLVYVLGGGGLVPIPRPNQVSVVVGKPIKVPAVDQPSAELLVLLQRRYFTAIQELFDKHKDEAGHATHTLEVEPDVEPLTHKEWEAILASYADRDDPDSAAATTRALDDIYKSGWVHVFVVTIVSFLVLAAYLTVYGGAGLIPK</sequence>
<evidence type="ECO:0000256" key="4">
    <source>
        <dbReference type="ARBA" id="ARBA00022679"/>
    </source>
</evidence>
<evidence type="ECO:0000256" key="1">
    <source>
        <dbReference type="ARBA" id="ARBA00004477"/>
    </source>
</evidence>
<dbReference type="Pfam" id="PF03982">
    <property type="entry name" value="DAGAT"/>
    <property type="match status" value="1"/>
</dbReference>
<dbReference type="CDD" id="cd07987">
    <property type="entry name" value="LPLAT_MGAT-like"/>
    <property type="match status" value="1"/>
</dbReference>
<keyword evidence="13" id="KW-1185">Reference proteome</keyword>
<dbReference type="AlphaFoldDB" id="A0AAE0LA15"/>
<reference evidence="12 13" key="1">
    <citation type="journal article" date="2015" name="Genome Biol. Evol.">
        <title>Comparative Genomics of a Bacterivorous Green Alga Reveals Evolutionary Causalities and Consequences of Phago-Mixotrophic Mode of Nutrition.</title>
        <authorList>
            <person name="Burns J.A."/>
            <person name="Paasch A."/>
            <person name="Narechania A."/>
            <person name="Kim E."/>
        </authorList>
    </citation>
    <scope>NUCLEOTIDE SEQUENCE [LARGE SCALE GENOMIC DNA]</scope>
    <source>
        <strain evidence="12 13">PLY_AMNH</strain>
    </source>
</reference>
<dbReference type="PANTHER" id="PTHR12317:SF34">
    <property type="entry name" value="ACYLTRANSFERASE"/>
    <property type="match status" value="1"/>
</dbReference>
<keyword evidence="5 11" id="KW-0812">Transmembrane</keyword>
<evidence type="ECO:0000256" key="9">
    <source>
        <dbReference type="ARBA" id="ARBA00023136"/>
    </source>
</evidence>
<dbReference type="Proteomes" id="UP001190700">
    <property type="component" value="Unassembled WGS sequence"/>
</dbReference>
<evidence type="ECO:0000256" key="8">
    <source>
        <dbReference type="ARBA" id="ARBA00023098"/>
    </source>
</evidence>
<proteinExistence type="inferred from homology"/>
<dbReference type="EMBL" id="LGRX02006119">
    <property type="protein sequence ID" value="KAK3277412.1"/>
    <property type="molecule type" value="Genomic_DNA"/>
</dbReference>
<evidence type="ECO:0000256" key="3">
    <source>
        <dbReference type="ARBA" id="ARBA00022516"/>
    </source>
</evidence>
<protein>
    <recommendedName>
        <fullName evidence="11">Acyltransferase</fullName>
        <ecNumber evidence="11">2.3.1.-</ecNumber>
    </recommendedName>
</protein>
<evidence type="ECO:0000256" key="10">
    <source>
        <dbReference type="ARBA" id="ARBA00023315"/>
    </source>
</evidence>
<keyword evidence="4 11" id="KW-0808">Transferase</keyword>
<keyword evidence="6 11" id="KW-0256">Endoplasmic reticulum</keyword>
<evidence type="ECO:0000256" key="11">
    <source>
        <dbReference type="RuleBase" id="RU367023"/>
    </source>
</evidence>
<evidence type="ECO:0000313" key="13">
    <source>
        <dbReference type="Proteomes" id="UP001190700"/>
    </source>
</evidence>
<gene>
    <name evidence="12" type="ORF">CYMTET_14575</name>
</gene>
<keyword evidence="8" id="KW-0443">Lipid metabolism</keyword>
<evidence type="ECO:0000313" key="12">
    <source>
        <dbReference type="EMBL" id="KAK3277412.1"/>
    </source>
</evidence>
<keyword evidence="9 11" id="KW-0472">Membrane</keyword>
<keyword evidence="3" id="KW-0444">Lipid biosynthesis</keyword>
<evidence type="ECO:0000256" key="5">
    <source>
        <dbReference type="ARBA" id="ARBA00022692"/>
    </source>
</evidence>
<dbReference type="GO" id="GO:0006629">
    <property type="term" value="P:lipid metabolic process"/>
    <property type="evidence" value="ECO:0007669"/>
    <property type="project" value="UniProtKB-KW"/>
</dbReference>
<dbReference type="InterPro" id="IPR007130">
    <property type="entry name" value="DAGAT"/>
</dbReference>
<comment type="caution">
    <text evidence="11">Lacks conserved residue(s) required for the propagation of feature annotation.</text>
</comment>
<keyword evidence="7 11" id="KW-1133">Transmembrane helix</keyword>
<dbReference type="GO" id="GO:0004144">
    <property type="term" value="F:diacylglycerol O-acyltransferase activity"/>
    <property type="evidence" value="ECO:0007669"/>
    <property type="project" value="UniProtKB-ARBA"/>
</dbReference>
<keyword evidence="10" id="KW-0012">Acyltransferase</keyword>
<evidence type="ECO:0000256" key="2">
    <source>
        <dbReference type="ARBA" id="ARBA00005420"/>
    </source>
</evidence>
<organism evidence="12 13">
    <name type="scientific">Cymbomonas tetramitiformis</name>
    <dbReference type="NCBI Taxonomy" id="36881"/>
    <lineage>
        <taxon>Eukaryota</taxon>
        <taxon>Viridiplantae</taxon>
        <taxon>Chlorophyta</taxon>
        <taxon>Pyramimonadophyceae</taxon>
        <taxon>Pyramimonadales</taxon>
        <taxon>Pyramimonadaceae</taxon>
        <taxon>Cymbomonas</taxon>
    </lineage>
</organism>
<comment type="subcellular location">
    <subcellularLocation>
        <location evidence="1 11">Endoplasmic reticulum membrane</location>
        <topology evidence="1 11">Multi-pass membrane protein</topology>
    </subcellularLocation>
</comment>
<dbReference type="GO" id="GO:0005789">
    <property type="term" value="C:endoplasmic reticulum membrane"/>
    <property type="evidence" value="ECO:0007669"/>
    <property type="project" value="UniProtKB-SubCell"/>
</dbReference>
<comment type="similarity">
    <text evidence="2 11">Belongs to the diacylglycerol acyltransferase family.</text>
</comment>
<dbReference type="PANTHER" id="PTHR12317">
    <property type="entry name" value="DIACYLGLYCEROL O-ACYLTRANSFERASE"/>
    <property type="match status" value="1"/>
</dbReference>
<comment type="caution">
    <text evidence="12">The sequence shown here is derived from an EMBL/GenBank/DDBJ whole genome shotgun (WGS) entry which is preliminary data.</text>
</comment>
<accession>A0AAE0LA15</accession>
<evidence type="ECO:0000256" key="6">
    <source>
        <dbReference type="ARBA" id="ARBA00022824"/>
    </source>
</evidence>
<dbReference type="EC" id="2.3.1.-" evidence="11"/>
<name>A0AAE0LA15_9CHLO</name>
<evidence type="ECO:0000256" key="7">
    <source>
        <dbReference type="ARBA" id="ARBA00022989"/>
    </source>
</evidence>